<proteinExistence type="predicted"/>
<organism evidence="3 4">
    <name type="scientific">Mortierella polycephala</name>
    <dbReference type="NCBI Taxonomy" id="41804"/>
    <lineage>
        <taxon>Eukaryota</taxon>
        <taxon>Fungi</taxon>
        <taxon>Fungi incertae sedis</taxon>
        <taxon>Mucoromycota</taxon>
        <taxon>Mortierellomycotina</taxon>
        <taxon>Mortierellomycetes</taxon>
        <taxon>Mortierellales</taxon>
        <taxon>Mortierellaceae</taxon>
        <taxon>Mortierella</taxon>
    </lineage>
</organism>
<evidence type="ECO:0000313" key="3">
    <source>
        <dbReference type="EMBL" id="KAG0248342.1"/>
    </source>
</evidence>
<feature type="region of interest" description="Disordered" evidence="2">
    <location>
        <begin position="91"/>
        <end position="126"/>
    </location>
</feature>
<name>A0A9P6PKT2_9FUNG</name>
<feature type="compositionally biased region" description="Acidic residues" evidence="2">
    <location>
        <begin position="91"/>
        <end position="117"/>
    </location>
</feature>
<gene>
    <name evidence="3" type="ORF">BG011_000178</name>
</gene>
<keyword evidence="4" id="KW-1185">Reference proteome</keyword>
<keyword evidence="1" id="KW-0175">Coiled coil</keyword>
<evidence type="ECO:0000313" key="4">
    <source>
        <dbReference type="Proteomes" id="UP000726737"/>
    </source>
</evidence>
<accession>A0A9P6PKT2</accession>
<dbReference type="EMBL" id="JAAAJA010001023">
    <property type="protein sequence ID" value="KAG0248342.1"/>
    <property type="molecule type" value="Genomic_DNA"/>
</dbReference>
<comment type="caution">
    <text evidence="3">The sequence shown here is derived from an EMBL/GenBank/DDBJ whole genome shotgun (WGS) entry which is preliminary data.</text>
</comment>
<reference evidence="3" key="1">
    <citation type="journal article" date="2020" name="Fungal Divers.">
        <title>Resolving the Mortierellaceae phylogeny through synthesis of multi-gene phylogenetics and phylogenomics.</title>
        <authorList>
            <person name="Vandepol N."/>
            <person name="Liber J."/>
            <person name="Desiro A."/>
            <person name="Na H."/>
            <person name="Kennedy M."/>
            <person name="Barry K."/>
            <person name="Grigoriev I.V."/>
            <person name="Miller A.N."/>
            <person name="O'Donnell K."/>
            <person name="Stajich J.E."/>
            <person name="Bonito G."/>
        </authorList>
    </citation>
    <scope>NUCLEOTIDE SEQUENCE</scope>
    <source>
        <strain evidence="3">KOD948</strain>
    </source>
</reference>
<protein>
    <submittedName>
        <fullName evidence="3">Uncharacterized protein</fullName>
    </submittedName>
</protein>
<evidence type="ECO:0000256" key="1">
    <source>
        <dbReference type="SAM" id="Coils"/>
    </source>
</evidence>
<dbReference type="OrthoDB" id="2449903at2759"/>
<dbReference type="Proteomes" id="UP000726737">
    <property type="component" value="Unassembled WGS sequence"/>
</dbReference>
<feature type="coiled-coil region" evidence="1">
    <location>
        <begin position="169"/>
        <end position="228"/>
    </location>
</feature>
<dbReference type="AlphaFoldDB" id="A0A9P6PKT2"/>
<evidence type="ECO:0000256" key="2">
    <source>
        <dbReference type="SAM" id="MobiDB-lite"/>
    </source>
</evidence>
<sequence>MSTRNVEPNGTRLPTVKSKIQYAKRKYDAANTKRKETGAGGTDKETLRDIMLDICPDFDGFHAVYGGSLARNPPPSQQTLNYQGVVIPDDEPEEQEEQEFNFSEVDDEEDLGTEESDSGCSMKRRKCDESSSSKFDECMHLIAEASNRAAEAAKRNAEGTKVADISWIREQIQLQQQQLREREKAHQEMLDRMTLDHEKRLNRRTQELEEEKKEFRDEKEKFMVIKEKLIRENAALKSEIIVTYLLAASKIHRKYGEVS</sequence>